<dbReference type="InterPro" id="IPR028994">
    <property type="entry name" value="Integrin_alpha_N"/>
</dbReference>
<accession>A0A553JTU3</accession>
<gene>
    <name evidence="2" type="ORF">FN961_02565</name>
</gene>
<dbReference type="AlphaFoldDB" id="A0A553JTU3"/>
<dbReference type="InterPro" id="IPR013517">
    <property type="entry name" value="FG-GAP"/>
</dbReference>
<dbReference type="PANTHER" id="PTHR44103">
    <property type="entry name" value="PROPROTEIN CONVERTASE P"/>
    <property type="match status" value="1"/>
</dbReference>
<dbReference type="SUPFAM" id="SSF69318">
    <property type="entry name" value="Integrin alpha N-terminal domain"/>
    <property type="match status" value="1"/>
</dbReference>
<dbReference type="RefSeq" id="WP_143562977.1">
    <property type="nucleotide sequence ID" value="NZ_BMPL01000002.1"/>
</dbReference>
<reference evidence="3" key="1">
    <citation type="submission" date="2019-07" db="EMBL/GenBank/DDBJ databases">
        <title>Shewanella sp. YLB-08 draft genomic sequence.</title>
        <authorList>
            <person name="Yu L."/>
        </authorList>
    </citation>
    <scope>NUCLEOTIDE SEQUENCE [LARGE SCALE GENOMIC DNA]</scope>
    <source>
        <strain evidence="3">JCM 20706</strain>
    </source>
</reference>
<name>A0A553JTU3_SHEHA</name>
<evidence type="ECO:0000313" key="2">
    <source>
        <dbReference type="EMBL" id="TRY15882.1"/>
    </source>
</evidence>
<protein>
    <submittedName>
        <fullName evidence="2">VCBS repeat-containing protein</fullName>
    </submittedName>
</protein>
<keyword evidence="1" id="KW-0732">Signal</keyword>
<dbReference type="PANTHER" id="PTHR44103:SF1">
    <property type="entry name" value="PROPROTEIN CONVERTASE P"/>
    <property type="match status" value="1"/>
</dbReference>
<organism evidence="2 3">
    <name type="scientific">Shewanella hanedai</name>
    <name type="common">Alteromonas hanedai</name>
    <dbReference type="NCBI Taxonomy" id="25"/>
    <lineage>
        <taxon>Bacteria</taxon>
        <taxon>Pseudomonadati</taxon>
        <taxon>Pseudomonadota</taxon>
        <taxon>Gammaproteobacteria</taxon>
        <taxon>Alteromonadales</taxon>
        <taxon>Shewanellaceae</taxon>
        <taxon>Shewanella</taxon>
    </lineage>
</organism>
<sequence>MVKSTGKLTDLAFILVSGVGLAGYSFNAMAAGDNQDLVFTEQVIQAPFKLTHSLLPVDVLPDAGKELLAFGVDDNQQKWLGVYTLNPTSMQYSLANKFMLPVSFHTFDISENEGGRDQVYFQSSEHLLQLVPTDKSAPFKKIADITPMTLKSRADYISRGNFVRDLNGDNQADVVITNFTDITLLLAQEEGGFVAQSLPIQPFVNVYEKSVNYSASKLYLADMNLDGRKDIVKIGEGALESYYQTNEGSFSTTANYHPMRQAISGVDWWLKKDAFGDSLDQSSLVYRKVEEIKDIDNDGITDLVLRYTKSSGVLDRVNDYEIFLGENKEGKLVFPIEPNSVIHAEGTLTGFEFIDIDNDEKLEVMVSGFDIGLSQIIGALISGSIDQDVYLFRMDENRRFKEKPNMSKDVELSFSLTSGESGQPVIKLADFNGDKRQDLLLSDGDDNLEVFLGESSRTLISKRGEKLKVSLPKEGDMLSIADLNEDGKDDILIKYGRQDDETLLNQFKVIMSE</sequence>
<evidence type="ECO:0000256" key="1">
    <source>
        <dbReference type="ARBA" id="ARBA00022729"/>
    </source>
</evidence>
<dbReference type="OrthoDB" id="7054769at2"/>
<dbReference type="Pfam" id="PF13517">
    <property type="entry name" value="FG-GAP_3"/>
    <property type="match status" value="2"/>
</dbReference>
<dbReference type="Proteomes" id="UP000318126">
    <property type="component" value="Unassembled WGS sequence"/>
</dbReference>
<dbReference type="EMBL" id="VKGK01000002">
    <property type="protein sequence ID" value="TRY15882.1"/>
    <property type="molecule type" value="Genomic_DNA"/>
</dbReference>
<keyword evidence="3" id="KW-1185">Reference proteome</keyword>
<evidence type="ECO:0000313" key="3">
    <source>
        <dbReference type="Proteomes" id="UP000318126"/>
    </source>
</evidence>
<comment type="caution">
    <text evidence="2">The sequence shown here is derived from an EMBL/GenBank/DDBJ whole genome shotgun (WGS) entry which is preliminary data.</text>
</comment>
<proteinExistence type="predicted"/>
<dbReference type="Gene3D" id="2.130.10.130">
    <property type="entry name" value="Integrin alpha, N-terminal"/>
    <property type="match status" value="1"/>
</dbReference>